<evidence type="ECO:0000313" key="2">
    <source>
        <dbReference type="WBParaSite" id="PgR009X_g227_t01"/>
    </source>
</evidence>
<reference evidence="2" key="1">
    <citation type="submission" date="2022-11" db="UniProtKB">
        <authorList>
            <consortium name="WormBaseParasite"/>
        </authorList>
    </citation>
    <scope>IDENTIFICATION</scope>
</reference>
<evidence type="ECO:0000313" key="1">
    <source>
        <dbReference type="Proteomes" id="UP000887569"/>
    </source>
</evidence>
<proteinExistence type="predicted"/>
<dbReference type="WBParaSite" id="PgR009X_g227_t01">
    <property type="protein sequence ID" value="PgR009X_g227_t01"/>
    <property type="gene ID" value="PgR009X_g227"/>
</dbReference>
<dbReference type="AlphaFoldDB" id="A0A915ALS9"/>
<sequence length="111" mass="12408">EHSVEDVLKGCTSDTFDSHVAARVLCVLIAKTDSFYESVGKSLNLPSLCELMRSLVAASESRLQFSTQKSIALTDPACIMHRIAFIVLRLPPRPLIHLMKVWPTITDHFIQ</sequence>
<dbReference type="Proteomes" id="UP000887569">
    <property type="component" value="Unplaced"/>
</dbReference>
<organism evidence="1 2">
    <name type="scientific">Parascaris univalens</name>
    <name type="common">Nematode worm</name>
    <dbReference type="NCBI Taxonomy" id="6257"/>
    <lineage>
        <taxon>Eukaryota</taxon>
        <taxon>Metazoa</taxon>
        <taxon>Ecdysozoa</taxon>
        <taxon>Nematoda</taxon>
        <taxon>Chromadorea</taxon>
        <taxon>Rhabditida</taxon>
        <taxon>Spirurina</taxon>
        <taxon>Ascaridomorpha</taxon>
        <taxon>Ascaridoidea</taxon>
        <taxon>Ascarididae</taxon>
        <taxon>Parascaris</taxon>
    </lineage>
</organism>
<name>A0A915ALS9_PARUN</name>
<accession>A0A915ALS9</accession>
<protein>
    <submittedName>
        <fullName evidence="2">Uncharacterized protein</fullName>
    </submittedName>
</protein>
<keyword evidence="1" id="KW-1185">Reference proteome</keyword>